<evidence type="ECO:0000256" key="8">
    <source>
        <dbReference type="ARBA" id="ARBA00023136"/>
    </source>
</evidence>
<dbReference type="InterPro" id="IPR050324">
    <property type="entry name" value="CDP-alcohol_PTase-I"/>
</dbReference>
<keyword evidence="10" id="KW-1208">Phospholipid metabolism</keyword>
<comment type="similarity">
    <text evidence="2 11">Belongs to the CDP-alcohol phosphatidyltransferase class-I family.</text>
</comment>
<protein>
    <submittedName>
        <fullName evidence="14">CDP-alcohol phosphatidyltransferase family protein</fullName>
    </submittedName>
</protein>
<feature type="transmembrane region" description="Helical" evidence="13">
    <location>
        <begin position="187"/>
        <end position="209"/>
    </location>
</feature>
<evidence type="ECO:0000256" key="5">
    <source>
        <dbReference type="ARBA" id="ARBA00022692"/>
    </source>
</evidence>
<evidence type="ECO:0000256" key="13">
    <source>
        <dbReference type="SAM" id="Phobius"/>
    </source>
</evidence>
<keyword evidence="8 13" id="KW-0472">Membrane</keyword>
<evidence type="ECO:0000256" key="12">
    <source>
        <dbReference type="SAM" id="MobiDB-lite"/>
    </source>
</evidence>
<keyword evidence="9" id="KW-0594">Phospholipid biosynthesis</keyword>
<sequence length="223" mass="23822">MPERPDPEPEVRAGSPGPSAEVPAGDPDPRATSAAGDWLNVPNAISVVRLVVLVPVVIWLMSMPEHRIAATIALAVFGATDWIDGFWARRFGQVTRVGEILDPVADRLGITLICVAMTWFGILPLWMLAVIVLTDVFLGIVGTVRLDATATSHVSWLGKGRTALIMTGLPVLLLSTASQLPDTPLHQVGTFLLSAGVVLHLAAGVDYAIRLIRTPRSRTASRS</sequence>
<dbReference type="Gene3D" id="1.20.120.1760">
    <property type="match status" value="1"/>
</dbReference>
<reference evidence="15" key="1">
    <citation type="journal article" date="2019" name="Int. J. Syst. Evol. Microbiol.">
        <title>The Global Catalogue of Microorganisms (GCM) 10K type strain sequencing project: providing services to taxonomists for standard genome sequencing and annotation.</title>
        <authorList>
            <consortium name="The Broad Institute Genomics Platform"/>
            <consortium name="The Broad Institute Genome Sequencing Center for Infectious Disease"/>
            <person name="Wu L."/>
            <person name="Ma J."/>
        </authorList>
    </citation>
    <scope>NUCLEOTIDE SEQUENCE [LARGE SCALE GENOMIC DNA]</scope>
    <source>
        <strain evidence="15">JCM 17808</strain>
    </source>
</reference>
<keyword evidence="7" id="KW-0443">Lipid metabolism</keyword>
<feature type="compositionally biased region" description="Basic and acidic residues" evidence="12">
    <location>
        <begin position="1"/>
        <end position="11"/>
    </location>
</feature>
<comment type="caution">
    <text evidence="14">The sequence shown here is derived from an EMBL/GenBank/DDBJ whole genome shotgun (WGS) entry which is preliminary data.</text>
</comment>
<dbReference type="EMBL" id="BAABGL010000004">
    <property type="protein sequence ID" value="GAA4387431.1"/>
    <property type="molecule type" value="Genomic_DNA"/>
</dbReference>
<dbReference type="InterPro" id="IPR000462">
    <property type="entry name" value="CDP-OH_P_trans"/>
</dbReference>
<evidence type="ECO:0000256" key="7">
    <source>
        <dbReference type="ARBA" id="ARBA00023098"/>
    </source>
</evidence>
<name>A0ABP8J9P8_9MICO</name>
<comment type="subcellular location">
    <subcellularLocation>
        <location evidence="1">Membrane</location>
        <topology evidence="1">Multi-pass membrane protein</topology>
    </subcellularLocation>
</comment>
<dbReference type="PROSITE" id="PS00379">
    <property type="entry name" value="CDP_ALCOHOL_P_TRANSF"/>
    <property type="match status" value="1"/>
</dbReference>
<dbReference type="PANTHER" id="PTHR14269">
    <property type="entry name" value="CDP-DIACYLGLYCEROL--GLYCEROL-3-PHOSPHATE 3-PHOSPHATIDYLTRANSFERASE-RELATED"/>
    <property type="match status" value="1"/>
</dbReference>
<evidence type="ECO:0000256" key="2">
    <source>
        <dbReference type="ARBA" id="ARBA00010441"/>
    </source>
</evidence>
<evidence type="ECO:0000256" key="3">
    <source>
        <dbReference type="ARBA" id="ARBA00022516"/>
    </source>
</evidence>
<keyword evidence="15" id="KW-1185">Reference proteome</keyword>
<evidence type="ECO:0000256" key="1">
    <source>
        <dbReference type="ARBA" id="ARBA00004141"/>
    </source>
</evidence>
<accession>A0ABP8J9P8</accession>
<keyword evidence="6 13" id="KW-1133">Transmembrane helix</keyword>
<organism evidence="14 15">
    <name type="scientific">Brevibacterium pityocampae</name>
    <dbReference type="NCBI Taxonomy" id="506594"/>
    <lineage>
        <taxon>Bacteria</taxon>
        <taxon>Bacillati</taxon>
        <taxon>Actinomycetota</taxon>
        <taxon>Actinomycetes</taxon>
        <taxon>Micrococcales</taxon>
        <taxon>Brevibacteriaceae</taxon>
        <taxon>Brevibacterium</taxon>
    </lineage>
</organism>
<evidence type="ECO:0000313" key="15">
    <source>
        <dbReference type="Proteomes" id="UP001500642"/>
    </source>
</evidence>
<dbReference type="Proteomes" id="UP001500642">
    <property type="component" value="Unassembled WGS sequence"/>
</dbReference>
<dbReference type="PIRSF" id="PIRSF000847">
    <property type="entry name" value="Phos_ph_gly_syn"/>
    <property type="match status" value="1"/>
</dbReference>
<dbReference type="InterPro" id="IPR043130">
    <property type="entry name" value="CDP-OH_PTrfase_TM_dom"/>
</dbReference>
<feature type="transmembrane region" description="Helical" evidence="13">
    <location>
        <begin position="108"/>
        <end position="141"/>
    </location>
</feature>
<proteinExistence type="inferred from homology"/>
<keyword evidence="4 11" id="KW-0808">Transferase</keyword>
<evidence type="ECO:0000256" key="6">
    <source>
        <dbReference type="ARBA" id="ARBA00022989"/>
    </source>
</evidence>
<gene>
    <name evidence="14" type="ORF">GCM10023167_11340</name>
</gene>
<feature type="transmembrane region" description="Helical" evidence="13">
    <location>
        <begin position="44"/>
        <end position="61"/>
    </location>
</feature>
<evidence type="ECO:0000256" key="11">
    <source>
        <dbReference type="RuleBase" id="RU003750"/>
    </source>
</evidence>
<feature type="region of interest" description="Disordered" evidence="12">
    <location>
        <begin position="1"/>
        <end position="33"/>
    </location>
</feature>
<dbReference type="Pfam" id="PF01066">
    <property type="entry name" value="CDP-OH_P_transf"/>
    <property type="match status" value="1"/>
</dbReference>
<dbReference type="InterPro" id="IPR004570">
    <property type="entry name" value="Phosphatidylglycerol_P_synth"/>
</dbReference>
<keyword evidence="5 13" id="KW-0812">Transmembrane</keyword>
<evidence type="ECO:0000256" key="9">
    <source>
        <dbReference type="ARBA" id="ARBA00023209"/>
    </source>
</evidence>
<evidence type="ECO:0000256" key="10">
    <source>
        <dbReference type="ARBA" id="ARBA00023264"/>
    </source>
</evidence>
<dbReference type="PANTHER" id="PTHR14269:SF62">
    <property type="entry name" value="CDP-DIACYLGLYCEROL--GLYCEROL-3-PHOSPHATE 3-PHOSPHATIDYLTRANSFERASE 1, CHLOROPLASTIC"/>
    <property type="match status" value="1"/>
</dbReference>
<evidence type="ECO:0000313" key="14">
    <source>
        <dbReference type="EMBL" id="GAA4387431.1"/>
    </source>
</evidence>
<dbReference type="InterPro" id="IPR048254">
    <property type="entry name" value="CDP_ALCOHOL_P_TRANSF_CS"/>
</dbReference>
<evidence type="ECO:0000256" key="4">
    <source>
        <dbReference type="ARBA" id="ARBA00022679"/>
    </source>
</evidence>
<keyword evidence="3" id="KW-0444">Lipid biosynthesis</keyword>
<dbReference type="RefSeq" id="WP_175406821.1">
    <property type="nucleotide sequence ID" value="NZ_BAABGL010000004.1"/>
</dbReference>